<evidence type="ECO:0000256" key="2">
    <source>
        <dbReference type="ARBA" id="ARBA00012135"/>
    </source>
</evidence>
<sequence>MTPTVLTIAGSDSGGGAGIQADLAAFRAFGVHGTSAITAITAQNTLGISAIHEVPPAMLAAQIEAVLADFEVKAVKIGMVPGPDHVRIIAGTLAGTRLPVVLDPVLSASTGRTLGRGGTLEALREHLLPIVTCLTPNLPEAAALLALEEAVDEKAMRSQASALLAFGPRAVLLKGGHGLLDEAVDMLATAQGTTRFAAPWVETTNLHGTGCALSAALAAGLALGHPLDRAVASAKSWLRGRLIAGASLHIGHGKGPALAPEAV</sequence>
<evidence type="ECO:0000313" key="4">
    <source>
        <dbReference type="EMBL" id="GLS23283.1"/>
    </source>
</evidence>
<proteinExistence type="predicted"/>
<dbReference type="GO" id="GO:0016301">
    <property type="term" value="F:kinase activity"/>
    <property type="evidence" value="ECO:0007669"/>
    <property type="project" value="UniProtKB-KW"/>
</dbReference>
<dbReference type="InterPro" id="IPR004399">
    <property type="entry name" value="HMP/HMP-P_kinase_dom"/>
</dbReference>
<evidence type="ECO:0000313" key="5">
    <source>
        <dbReference type="Proteomes" id="UP001156882"/>
    </source>
</evidence>
<gene>
    <name evidence="4" type="primary">thiD</name>
    <name evidence="4" type="ORF">GCM10007874_63030</name>
</gene>
<dbReference type="CDD" id="cd01169">
    <property type="entry name" value="HMPP_kinase"/>
    <property type="match status" value="1"/>
</dbReference>
<dbReference type="InterPro" id="IPR013749">
    <property type="entry name" value="PM/HMP-P_kinase-1"/>
</dbReference>
<feature type="domain" description="Pyridoxamine kinase/Phosphomethylpyrimidine kinase" evidence="3">
    <location>
        <begin position="12"/>
        <end position="256"/>
    </location>
</feature>
<dbReference type="EMBL" id="BSPC01000069">
    <property type="protein sequence ID" value="GLS23283.1"/>
    <property type="molecule type" value="Genomic_DNA"/>
</dbReference>
<dbReference type="Proteomes" id="UP001156882">
    <property type="component" value="Unassembled WGS sequence"/>
</dbReference>
<keyword evidence="4" id="KW-0808">Transferase</keyword>
<dbReference type="EC" id="2.7.1.49" evidence="2"/>
<evidence type="ECO:0000259" key="3">
    <source>
        <dbReference type="Pfam" id="PF08543"/>
    </source>
</evidence>
<comment type="caution">
    <text evidence="4">The sequence shown here is derived from an EMBL/GenBank/DDBJ whole genome shotgun (WGS) entry which is preliminary data.</text>
</comment>
<keyword evidence="5" id="KW-1185">Reference proteome</keyword>
<evidence type="ECO:0000256" key="1">
    <source>
        <dbReference type="ARBA" id="ARBA00004948"/>
    </source>
</evidence>
<dbReference type="PANTHER" id="PTHR20858">
    <property type="entry name" value="PHOSPHOMETHYLPYRIMIDINE KINASE"/>
    <property type="match status" value="1"/>
</dbReference>
<dbReference type="Pfam" id="PF08543">
    <property type="entry name" value="Phos_pyr_kin"/>
    <property type="match status" value="1"/>
</dbReference>
<organism evidence="4 5">
    <name type="scientific">Labrys miyagiensis</name>
    <dbReference type="NCBI Taxonomy" id="346912"/>
    <lineage>
        <taxon>Bacteria</taxon>
        <taxon>Pseudomonadati</taxon>
        <taxon>Pseudomonadota</taxon>
        <taxon>Alphaproteobacteria</taxon>
        <taxon>Hyphomicrobiales</taxon>
        <taxon>Xanthobacteraceae</taxon>
        <taxon>Labrys</taxon>
    </lineage>
</organism>
<dbReference type="NCBIfam" id="TIGR00097">
    <property type="entry name" value="HMP-P_kinase"/>
    <property type="match status" value="1"/>
</dbReference>
<dbReference type="Gene3D" id="3.40.1190.20">
    <property type="match status" value="1"/>
</dbReference>
<dbReference type="SUPFAM" id="SSF53613">
    <property type="entry name" value="Ribokinase-like"/>
    <property type="match status" value="1"/>
</dbReference>
<keyword evidence="4" id="KW-0418">Kinase</keyword>
<accession>A0ABQ6CSE0</accession>
<reference evidence="5" key="1">
    <citation type="journal article" date="2019" name="Int. J. Syst. Evol. Microbiol.">
        <title>The Global Catalogue of Microorganisms (GCM) 10K type strain sequencing project: providing services to taxonomists for standard genome sequencing and annotation.</title>
        <authorList>
            <consortium name="The Broad Institute Genomics Platform"/>
            <consortium name="The Broad Institute Genome Sequencing Center for Infectious Disease"/>
            <person name="Wu L."/>
            <person name="Ma J."/>
        </authorList>
    </citation>
    <scope>NUCLEOTIDE SEQUENCE [LARGE SCALE GENOMIC DNA]</scope>
    <source>
        <strain evidence="5">NBRC 101365</strain>
    </source>
</reference>
<dbReference type="PANTHER" id="PTHR20858:SF17">
    <property type="entry name" value="HYDROXYMETHYLPYRIMIDINE_PHOSPHOMETHYLPYRIMIDINE KINASE THI20-RELATED"/>
    <property type="match status" value="1"/>
</dbReference>
<dbReference type="InterPro" id="IPR029056">
    <property type="entry name" value="Ribokinase-like"/>
</dbReference>
<comment type="pathway">
    <text evidence="1">Cofactor biosynthesis; thiamine diphosphate biosynthesis.</text>
</comment>
<name>A0ABQ6CSE0_9HYPH</name>
<dbReference type="RefSeq" id="WP_284316197.1">
    <property type="nucleotide sequence ID" value="NZ_BSPC01000069.1"/>
</dbReference>
<protein>
    <recommendedName>
        <fullName evidence="2">hydroxymethylpyrimidine kinase</fullName>
        <ecNumber evidence="2">2.7.1.49</ecNumber>
    </recommendedName>
</protein>